<sequence>MKSAMISLFLALSSSSCSAAALRGADHRQLNQPNPNIQYFNPLLGPRVNCDQELTMEITCRDCDFETNTARTGVEQAEATLDVKVRTSTNKSWQLKRTTMSTNFPVFENMEITGTARNAAPSTPIHNTWSLEISTKEDPKRMTALATATLEDQDSGFECVISQVFDSMVSPFNNNAVVAAPSHNGEMGAPSDMNP</sequence>
<dbReference type="PROSITE" id="PS51257">
    <property type="entry name" value="PROKAR_LIPOPROTEIN"/>
    <property type="match status" value="1"/>
</dbReference>
<dbReference type="EMBL" id="CAICTM010000237">
    <property type="protein sequence ID" value="CAB9505631.1"/>
    <property type="molecule type" value="Genomic_DNA"/>
</dbReference>
<organism evidence="2 3">
    <name type="scientific">Seminavis robusta</name>
    <dbReference type="NCBI Taxonomy" id="568900"/>
    <lineage>
        <taxon>Eukaryota</taxon>
        <taxon>Sar</taxon>
        <taxon>Stramenopiles</taxon>
        <taxon>Ochrophyta</taxon>
        <taxon>Bacillariophyta</taxon>
        <taxon>Bacillariophyceae</taxon>
        <taxon>Bacillariophycidae</taxon>
        <taxon>Naviculales</taxon>
        <taxon>Naviculaceae</taxon>
        <taxon>Seminavis</taxon>
    </lineage>
</organism>
<feature type="signal peptide" evidence="1">
    <location>
        <begin position="1"/>
        <end position="19"/>
    </location>
</feature>
<evidence type="ECO:0000256" key="1">
    <source>
        <dbReference type="SAM" id="SignalP"/>
    </source>
</evidence>
<keyword evidence="3" id="KW-1185">Reference proteome</keyword>
<comment type="caution">
    <text evidence="2">The sequence shown here is derived from an EMBL/GenBank/DDBJ whole genome shotgun (WGS) entry which is preliminary data.</text>
</comment>
<evidence type="ECO:0000313" key="2">
    <source>
        <dbReference type="EMBL" id="CAB9505631.1"/>
    </source>
</evidence>
<protein>
    <submittedName>
        <fullName evidence="2">Uncharacterized protein</fullName>
    </submittedName>
</protein>
<gene>
    <name evidence="2" type="ORF">SEMRO_238_G095470.1</name>
</gene>
<reference evidence="2" key="1">
    <citation type="submission" date="2020-06" db="EMBL/GenBank/DDBJ databases">
        <authorList>
            <consortium name="Plant Systems Biology data submission"/>
        </authorList>
    </citation>
    <scope>NUCLEOTIDE SEQUENCE</scope>
    <source>
        <strain evidence="2">D6</strain>
    </source>
</reference>
<proteinExistence type="predicted"/>
<keyword evidence="1" id="KW-0732">Signal</keyword>
<dbReference type="AlphaFoldDB" id="A0A9N8H905"/>
<dbReference type="Proteomes" id="UP001153069">
    <property type="component" value="Unassembled WGS sequence"/>
</dbReference>
<name>A0A9N8H905_9STRA</name>
<feature type="chain" id="PRO_5040498492" evidence="1">
    <location>
        <begin position="20"/>
        <end position="195"/>
    </location>
</feature>
<evidence type="ECO:0000313" key="3">
    <source>
        <dbReference type="Proteomes" id="UP001153069"/>
    </source>
</evidence>
<accession>A0A9N8H905</accession>